<keyword evidence="7" id="KW-1185">Reference proteome</keyword>
<evidence type="ECO:0000313" key="6">
    <source>
        <dbReference type="EMBL" id="MET1255416.1"/>
    </source>
</evidence>
<evidence type="ECO:0000256" key="4">
    <source>
        <dbReference type="RuleBase" id="RU003694"/>
    </source>
</evidence>
<dbReference type="InterPro" id="IPR014030">
    <property type="entry name" value="Ketoacyl_synth_N"/>
</dbReference>
<dbReference type="SMART" id="SM00825">
    <property type="entry name" value="PKS_KS"/>
    <property type="match status" value="1"/>
</dbReference>
<comment type="similarity">
    <text evidence="2 4">Belongs to the thiolase-like superfamily. Beta-ketoacyl-ACP synthases family.</text>
</comment>
<evidence type="ECO:0000256" key="3">
    <source>
        <dbReference type="ARBA" id="ARBA00022679"/>
    </source>
</evidence>
<dbReference type="Pfam" id="PF02801">
    <property type="entry name" value="Ketoacyl-synt_C"/>
    <property type="match status" value="1"/>
</dbReference>
<dbReference type="InterPro" id="IPR014031">
    <property type="entry name" value="Ketoacyl_synth_C"/>
</dbReference>
<dbReference type="InterPro" id="IPR000794">
    <property type="entry name" value="Beta-ketoacyl_synthase"/>
</dbReference>
<accession>A0ABV2BU28</accession>
<dbReference type="PANTHER" id="PTHR11712:SF336">
    <property type="entry name" value="3-OXOACYL-[ACYL-CARRIER-PROTEIN] SYNTHASE, MITOCHONDRIAL"/>
    <property type="match status" value="1"/>
</dbReference>
<dbReference type="EMBL" id="JBEVCJ010000009">
    <property type="protein sequence ID" value="MET1255416.1"/>
    <property type="molecule type" value="Genomic_DNA"/>
</dbReference>
<dbReference type="Pfam" id="PF00109">
    <property type="entry name" value="ketoacyl-synt"/>
    <property type="match status" value="1"/>
</dbReference>
<dbReference type="InterPro" id="IPR020841">
    <property type="entry name" value="PKS_Beta-ketoAc_synthase_dom"/>
</dbReference>
<protein>
    <submittedName>
        <fullName evidence="6">Beta-ketoacyl synthase N-terminal-like domain-containing protein</fullName>
    </submittedName>
</protein>
<proteinExistence type="inferred from homology"/>
<dbReference type="NCBIfam" id="NF005490">
    <property type="entry name" value="PRK07103.1"/>
    <property type="match status" value="1"/>
</dbReference>
<reference evidence="6 7" key="1">
    <citation type="submission" date="2024-06" db="EMBL/GenBank/DDBJ databases">
        <authorList>
            <person name="Li F."/>
        </authorList>
    </citation>
    <scope>NUCLEOTIDE SEQUENCE [LARGE SCALE GENOMIC DNA]</scope>
    <source>
        <strain evidence="6 7">GXAS 311</strain>
    </source>
</reference>
<keyword evidence="3 4" id="KW-0808">Transferase</keyword>
<dbReference type="SUPFAM" id="SSF53901">
    <property type="entry name" value="Thiolase-like"/>
    <property type="match status" value="2"/>
</dbReference>
<evidence type="ECO:0000256" key="2">
    <source>
        <dbReference type="ARBA" id="ARBA00008467"/>
    </source>
</evidence>
<evidence type="ECO:0000256" key="1">
    <source>
        <dbReference type="ARBA" id="ARBA00005194"/>
    </source>
</evidence>
<name>A0ABV2BU28_9GAMM</name>
<comment type="caution">
    <text evidence="6">The sequence shown here is derived from an EMBL/GenBank/DDBJ whole genome shotgun (WGS) entry which is preliminary data.</text>
</comment>
<organism evidence="6 7">
    <name type="scientific">Aliikangiella maris</name>
    <dbReference type="NCBI Taxonomy" id="3162458"/>
    <lineage>
        <taxon>Bacteria</taxon>
        <taxon>Pseudomonadati</taxon>
        <taxon>Pseudomonadota</taxon>
        <taxon>Gammaproteobacteria</taxon>
        <taxon>Oceanospirillales</taxon>
        <taxon>Pleioneaceae</taxon>
        <taxon>Aliikangiella</taxon>
    </lineage>
</organism>
<dbReference type="PANTHER" id="PTHR11712">
    <property type="entry name" value="POLYKETIDE SYNTHASE-RELATED"/>
    <property type="match status" value="1"/>
</dbReference>
<dbReference type="PROSITE" id="PS52004">
    <property type="entry name" value="KS3_2"/>
    <property type="match status" value="1"/>
</dbReference>
<sequence length="415" mass="44035">MDICITGVGICSAIGQGKEAFLQALLNGQHQFDYLKRPGRQLPEQAVNQSSAQSEMPLFMGAEIESLQLPDNIGKGFLRTTSLSTQAAIACLDEVWHEAALHAVAAERIGLIVGGSNLQQRELVNIQDKFQTKKTFLRPTYAMAFMDTDIIGCCTELYPVKGGVTTVGAASASGQVAIIQGIQLVLSGQLDCAVVIGGLMDLSYWECQALRSVGAMGSTVFADNPSQACRPFDTRHDGFIYGEACGAVVIESVASAEARQQAAYARVSGWATAMAGNRNPDPSEHTEKQVMLTAIEKAQLSAAAIDYINPHGTGSPTGDAVELSALAGADLNHAFINATKSITGHGLTAAGCVEVIATLLQMQAGQLHPTLNLEEPLSHSFHWVGEQPINHHMQHALTLSYGFGGINSALVLSRF</sequence>
<feature type="domain" description="Ketosynthase family 3 (KS3)" evidence="5">
    <location>
        <begin position="1"/>
        <end position="414"/>
    </location>
</feature>
<evidence type="ECO:0000313" key="7">
    <source>
        <dbReference type="Proteomes" id="UP001548189"/>
    </source>
</evidence>
<evidence type="ECO:0000259" key="5">
    <source>
        <dbReference type="PROSITE" id="PS52004"/>
    </source>
</evidence>
<gene>
    <name evidence="6" type="ORF">ABVT43_09785</name>
</gene>
<dbReference type="RefSeq" id="WP_353896001.1">
    <property type="nucleotide sequence ID" value="NZ_JBEVCJ010000009.1"/>
</dbReference>
<dbReference type="Proteomes" id="UP001548189">
    <property type="component" value="Unassembled WGS sequence"/>
</dbReference>
<dbReference type="CDD" id="cd00834">
    <property type="entry name" value="KAS_I_II"/>
    <property type="match status" value="1"/>
</dbReference>
<dbReference type="InterPro" id="IPR016039">
    <property type="entry name" value="Thiolase-like"/>
</dbReference>
<comment type="pathway">
    <text evidence="1">Lipid metabolism; fatty acid biosynthesis.</text>
</comment>
<dbReference type="Gene3D" id="3.40.47.10">
    <property type="match status" value="2"/>
</dbReference>